<reference evidence="2" key="2">
    <citation type="submission" date="2021-04" db="EMBL/GenBank/DDBJ databases">
        <authorList>
            <person name="Gilroy R."/>
        </authorList>
    </citation>
    <scope>NUCLEOTIDE SEQUENCE</scope>
    <source>
        <strain evidence="2">ChiBcec6-4105</strain>
    </source>
</reference>
<proteinExistence type="predicted"/>
<sequence>MKKIIAFVLLLCMALSFTGCQFNYEKPSEMLEIFEGWVENLGQSQITEDGDLIGERILSEDAYAGRYCADGEDETGKDVVFGGASVEKRQLKVYGTITTESGKATVRIRQNWDVTEVETDEDGNFETNLSLDNGGNYIMVNYEDFTGNIELYSEYEGAEGSTL</sequence>
<feature type="chain" id="PRO_5039074079" description="Lipoprotein" evidence="1">
    <location>
        <begin position="22"/>
        <end position="163"/>
    </location>
</feature>
<reference evidence="2" key="1">
    <citation type="journal article" date="2021" name="PeerJ">
        <title>Extensive microbial diversity within the chicken gut microbiome revealed by metagenomics and culture.</title>
        <authorList>
            <person name="Gilroy R."/>
            <person name="Ravi A."/>
            <person name="Getino M."/>
            <person name="Pursley I."/>
            <person name="Horton D.L."/>
            <person name="Alikhan N.F."/>
            <person name="Baker D."/>
            <person name="Gharbi K."/>
            <person name="Hall N."/>
            <person name="Watson M."/>
            <person name="Adriaenssens E.M."/>
            <person name="Foster-Nyarko E."/>
            <person name="Jarju S."/>
            <person name="Secka A."/>
            <person name="Antonio M."/>
            <person name="Oren A."/>
            <person name="Chaudhuri R.R."/>
            <person name="La Ragione R."/>
            <person name="Hildebrand F."/>
            <person name="Pallen M.J."/>
        </authorList>
    </citation>
    <scope>NUCLEOTIDE SEQUENCE</scope>
    <source>
        <strain evidence="2">ChiBcec6-4105</strain>
    </source>
</reference>
<evidence type="ECO:0008006" key="4">
    <source>
        <dbReference type="Google" id="ProtNLM"/>
    </source>
</evidence>
<gene>
    <name evidence="2" type="ORF">H9914_09105</name>
</gene>
<dbReference type="AlphaFoldDB" id="A0A9D2QTX4"/>
<protein>
    <recommendedName>
        <fullName evidence="4">Lipoprotein</fullName>
    </recommendedName>
</protein>
<dbReference type="PROSITE" id="PS51257">
    <property type="entry name" value="PROKAR_LIPOPROTEIN"/>
    <property type="match status" value="1"/>
</dbReference>
<evidence type="ECO:0000313" key="2">
    <source>
        <dbReference type="EMBL" id="HJD29132.1"/>
    </source>
</evidence>
<keyword evidence="1" id="KW-0732">Signal</keyword>
<name>A0A9D2QTX4_9FIRM</name>
<organism evidence="2 3">
    <name type="scientific">Candidatus Blautia avicola</name>
    <dbReference type="NCBI Taxonomy" id="2838483"/>
    <lineage>
        <taxon>Bacteria</taxon>
        <taxon>Bacillati</taxon>
        <taxon>Bacillota</taxon>
        <taxon>Clostridia</taxon>
        <taxon>Lachnospirales</taxon>
        <taxon>Lachnospiraceae</taxon>
        <taxon>Blautia</taxon>
    </lineage>
</organism>
<evidence type="ECO:0000313" key="3">
    <source>
        <dbReference type="Proteomes" id="UP000823892"/>
    </source>
</evidence>
<dbReference type="Gene3D" id="2.60.40.10">
    <property type="entry name" value="Immunoglobulins"/>
    <property type="match status" value="1"/>
</dbReference>
<dbReference type="Proteomes" id="UP000823892">
    <property type="component" value="Unassembled WGS sequence"/>
</dbReference>
<comment type="caution">
    <text evidence="2">The sequence shown here is derived from an EMBL/GenBank/DDBJ whole genome shotgun (WGS) entry which is preliminary data.</text>
</comment>
<accession>A0A9D2QTX4</accession>
<dbReference type="InterPro" id="IPR013783">
    <property type="entry name" value="Ig-like_fold"/>
</dbReference>
<dbReference type="EMBL" id="DWUY01000205">
    <property type="protein sequence ID" value="HJD29132.1"/>
    <property type="molecule type" value="Genomic_DNA"/>
</dbReference>
<evidence type="ECO:0000256" key="1">
    <source>
        <dbReference type="SAM" id="SignalP"/>
    </source>
</evidence>
<feature type="signal peptide" evidence="1">
    <location>
        <begin position="1"/>
        <end position="21"/>
    </location>
</feature>